<evidence type="ECO:0000313" key="5">
    <source>
        <dbReference type="Proteomes" id="UP000515126"/>
    </source>
</evidence>
<keyword evidence="2" id="KW-0747">Spliceosome</keyword>
<feature type="compositionally biased region" description="Basic and acidic residues" evidence="3">
    <location>
        <begin position="501"/>
        <end position="533"/>
    </location>
</feature>
<evidence type="ECO:0000259" key="4">
    <source>
        <dbReference type="Pfam" id="PF02731"/>
    </source>
</evidence>
<dbReference type="GO" id="GO:0000398">
    <property type="term" value="P:mRNA splicing, via spliceosome"/>
    <property type="evidence" value="ECO:0007669"/>
    <property type="project" value="InterPro"/>
</dbReference>
<gene>
    <name evidence="6" type="primary">LOC110284569</name>
</gene>
<dbReference type="InterPro" id="IPR004015">
    <property type="entry name" value="SKI-int_prot_SKIP_SNW-dom"/>
</dbReference>
<dbReference type="PANTHER" id="PTHR12096">
    <property type="entry name" value="NUCLEAR PROTEIN SKIP-RELATED"/>
    <property type="match status" value="1"/>
</dbReference>
<comment type="subcellular location">
    <subcellularLocation>
        <location evidence="2">Nucleus</location>
    </subcellularLocation>
</comment>
<dbReference type="GO" id="GO:0005681">
    <property type="term" value="C:spliceosomal complex"/>
    <property type="evidence" value="ECO:0007669"/>
    <property type="project" value="UniProtKB-UniRule"/>
</dbReference>
<evidence type="ECO:0000256" key="3">
    <source>
        <dbReference type="SAM" id="MobiDB-lite"/>
    </source>
</evidence>
<feature type="region of interest" description="Disordered" evidence="3">
    <location>
        <begin position="304"/>
        <end position="381"/>
    </location>
</feature>
<sequence length="533" mass="59933">MVLAIFLPEPTQSPQKQLEAEERARSQQTSSLVSCRREPPGYGFRKSWIPHMLEDFGDGDAFPEIHAVQYPLDVGQRNKMSNALAIQLDPEGNLKCDAIVLHGASKDKVIYSEHTDLAPKEVLDADGPDLRRPGEETITEITEKTRVVLQKIISKAAAAMPFHIGDKLAPAQYVRYTPSQQGGAFSSGAKQSVVRISEMQKDPVEPPRFQMSMKIPRGPPSPPAPVMHSPTRKTTVKEQQEWKIPPCIPNWKNSKGYTVPLEKQVAADGGGLQPTPVNGKFARLAEVVYLAERKARENVQMRAQLEKKKAQREKEKHEEKLREMAQRARERRAGMKPHGKKEDGEARERDQVRHDRQKERQRDRNLSRAAPQKRSKPRRNEIRDISEVIALGVVNSGTSNEVQYDQRLFDQSKGMDSGFAGGEDRIYNVYDQASRGGKDAAQSIYRPSKGLDRDMDADDLRTRLKTNRFVPGKAFSGSDSRQTGREGPVKFEQDPFGLDKFLAEAKQHGGSKRPWESSHPKELGQEGKKPRKG</sequence>
<feature type="compositionally biased region" description="Basic and acidic residues" evidence="3">
    <location>
        <begin position="482"/>
        <end position="493"/>
    </location>
</feature>
<dbReference type="GeneID" id="110284569"/>
<feature type="region of interest" description="Disordered" evidence="3">
    <location>
        <begin position="9"/>
        <end position="38"/>
    </location>
</feature>
<keyword evidence="2" id="KW-0539">Nucleus</keyword>
<evidence type="ECO:0000313" key="6">
    <source>
        <dbReference type="RefSeq" id="XP_021005987.1"/>
    </source>
</evidence>
<evidence type="ECO:0000256" key="1">
    <source>
        <dbReference type="ARBA" id="ARBA00010197"/>
    </source>
</evidence>
<organism evidence="5 6">
    <name type="scientific">Mus caroli</name>
    <name type="common">Ryukyu mouse</name>
    <name type="synonym">Ricefield mouse</name>
    <dbReference type="NCBI Taxonomy" id="10089"/>
    <lineage>
        <taxon>Eukaryota</taxon>
        <taxon>Metazoa</taxon>
        <taxon>Chordata</taxon>
        <taxon>Craniata</taxon>
        <taxon>Vertebrata</taxon>
        <taxon>Euteleostomi</taxon>
        <taxon>Mammalia</taxon>
        <taxon>Eutheria</taxon>
        <taxon>Euarchontoglires</taxon>
        <taxon>Glires</taxon>
        <taxon>Rodentia</taxon>
        <taxon>Myomorpha</taxon>
        <taxon>Muroidea</taxon>
        <taxon>Muridae</taxon>
        <taxon>Murinae</taxon>
        <taxon>Mus</taxon>
        <taxon>Mus</taxon>
    </lineage>
</organism>
<feature type="region of interest" description="Disordered" evidence="3">
    <location>
        <begin position="434"/>
        <end position="456"/>
    </location>
</feature>
<feature type="compositionally biased region" description="Basic and acidic residues" evidence="3">
    <location>
        <begin position="304"/>
        <end position="333"/>
    </location>
</feature>
<comment type="similarity">
    <text evidence="1 2">Belongs to the SNW family.</text>
</comment>
<comment type="function">
    <text evidence="2">Involved in pre-mRNA splicing.</text>
</comment>
<dbReference type="Pfam" id="PF02731">
    <property type="entry name" value="SKIP_SNW"/>
    <property type="match status" value="1"/>
</dbReference>
<accession>A0A6P5NY47</accession>
<name>A0A6P5NY47_MUSCR</name>
<comment type="subunit">
    <text evidence="2">Identified in the spliceosome C complex.</text>
</comment>
<evidence type="ECO:0000256" key="2">
    <source>
        <dbReference type="RuleBase" id="RU367140"/>
    </source>
</evidence>
<dbReference type="AlphaFoldDB" id="A0A6P5NY47"/>
<dbReference type="InterPro" id="IPR017862">
    <property type="entry name" value="SKI-int_prot_SKIP"/>
</dbReference>
<reference evidence="6" key="1">
    <citation type="submission" date="2025-08" db="UniProtKB">
        <authorList>
            <consortium name="RefSeq"/>
        </authorList>
    </citation>
    <scope>IDENTIFICATION</scope>
</reference>
<proteinExistence type="inferred from homology"/>
<keyword evidence="2" id="KW-0507">mRNA processing</keyword>
<feature type="compositionally biased region" description="Basic and acidic residues" evidence="3">
    <location>
        <begin position="340"/>
        <end position="366"/>
    </location>
</feature>
<dbReference type="KEGG" id="mcal:110284569"/>
<dbReference type="RefSeq" id="XP_021005987.1">
    <property type="nucleotide sequence ID" value="XM_021150328.1"/>
</dbReference>
<keyword evidence="2" id="KW-0508">mRNA splicing</keyword>
<feature type="region of interest" description="Disordered" evidence="3">
    <location>
        <begin position="468"/>
        <end position="533"/>
    </location>
</feature>
<protein>
    <recommendedName>
        <fullName evidence="2">SNW domain-containing protein 1</fullName>
    </recommendedName>
</protein>
<dbReference type="Proteomes" id="UP000515126">
    <property type="component" value="Chromosome 18"/>
</dbReference>
<feature type="domain" description="SKI-interacting protein SKIP SNW" evidence="4">
    <location>
        <begin position="172"/>
        <end position="332"/>
    </location>
</feature>
<keyword evidence="5" id="KW-1185">Reference proteome</keyword>